<feature type="non-terminal residue" evidence="1">
    <location>
        <position position="1"/>
    </location>
</feature>
<gene>
    <name evidence="1" type="ORF">DERYTH_LOCUS26457</name>
</gene>
<sequence length="39" mass="4458">NNLTNQFTPIKDILLYLSKCPSECKPTDALFLECIKKQS</sequence>
<dbReference type="OrthoDB" id="2448782at2759"/>
<proteinExistence type="predicted"/>
<evidence type="ECO:0000313" key="1">
    <source>
        <dbReference type="EMBL" id="CAG8817566.1"/>
    </source>
</evidence>
<dbReference type="Proteomes" id="UP000789405">
    <property type="component" value="Unassembled WGS sequence"/>
</dbReference>
<accession>A0A9N9K996</accession>
<comment type="caution">
    <text evidence="1">The sequence shown here is derived from an EMBL/GenBank/DDBJ whole genome shotgun (WGS) entry which is preliminary data.</text>
</comment>
<keyword evidence="2" id="KW-1185">Reference proteome</keyword>
<name>A0A9N9K996_9GLOM</name>
<dbReference type="AlphaFoldDB" id="A0A9N9K996"/>
<organism evidence="1 2">
    <name type="scientific">Dentiscutata erythropus</name>
    <dbReference type="NCBI Taxonomy" id="1348616"/>
    <lineage>
        <taxon>Eukaryota</taxon>
        <taxon>Fungi</taxon>
        <taxon>Fungi incertae sedis</taxon>
        <taxon>Mucoromycota</taxon>
        <taxon>Glomeromycotina</taxon>
        <taxon>Glomeromycetes</taxon>
        <taxon>Diversisporales</taxon>
        <taxon>Gigasporaceae</taxon>
        <taxon>Dentiscutata</taxon>
    </lineage>
</organism>
<protein>
    <submittedName>
        <fullName evidence="1">6135_t:CDS:1</fullName>
    </submittedName>
</protein>
<evidence type="ECO:0000313" key="2">
    <source>
        <dbReference type="Proteomes" id="UP000789405"/>
    </source>
</evidence>
<feature type="non-terminal residue" evidence="1">
    <location>
        <position position="39"/>
    </location>
</feature>
<dbReference type="EMBL" id="CAJVPY010055414">
    <property type="protein sequence ID" value="CAG8817566.1"/>
    <property type="molecule type" value="Genomic_DNA"/>
</dbReference>
<reference evidence="1" key="1">
    <citation type="submission" date="2021-06" db="EMBL/GenBank/DDBJ databases">
        <authorList>
            <person name="Kallberg Y."/>
            <person name="Tangrot J."/>
            <person name="Rosling A."/>
        </authorList>
    </citation>
    <scope>NUCLEOTIDE SEQUENCE</scope>
    <source>
        <strain evidence="1">MA453B</strain>
    </source>
</reference>